<comment type="similarity">
    <text evidence="1">Belongs to the NifZ family.</text>
</comment>
<dbReference type="InterPro" id="IPR007415">
    <property type="entry name" value="Nitrogenase_MoFe_mat_NifZ"/>
</dbReference>
<dbReference type="GO" id="GO:0009399">
    <property type="term" value="P:nitrogen fixation"/>
    <property type="evidence" value="ECO:0007669"/>
    <property type="project" value="InterPro"/>
</dbReference>
<accession>A0A2N9YIR2</accession>
<evidence type="ECO:0000256" key="1">
    <source>
        <dbReference type="ARBA" id="ARBA00008027"/>
    </source>
</evidence>
<dbReference type="STRING" id="288004.AL038_06490"/>
<evidence type="ECO:0000313" key="4">
    <source>
        <dbReference type="Proteomes" id="UP000234271"/>
    </source>
</evidence>
<evidence type="ECO:0000256" key="2">
    <source>
        <dbReference type="ARBA" id="ARBA00023231"/>
    </source>
</evidence>
<name>A0A2N9YIR2_9GAMM</name>
<organism evidence="3 4">
    <name type="scientific">Beggiatoa leptomitoformis</name>
    <dbReference type="NCBI Taxonomy" id="288004"/>
    <lineage>
        <taxon>Bacteria</taxon>
        <taxon>Pseudomonadati</taxon>
        <taxon>Pseudomonadota</taxon>
        <taxon>Gammaproteobacteria</taxon>
        <taxon>Thiotrichales</taxon>
        <taxon>Thiotrichaceae</taxon>
        <taxon>Beggiatoa</taxon>
    </lineage>
</organism>
<dbReference type="EMBL" id="CP018889">
    <property type="protein sequence ID" value="AUI70373.1"/>
    <property type="molecule type" value="Genomic_DNA"/>
</dbReference>
<sequence>MSLSYLQMGDIVYAAVDIHNDDEGGIPVLEAGELIATAGTRGVVVNIGHAEEDPKQKLLLVRFELPDSSLGAPTGCLPEEIATEKPVFGSRE</sequence>
<reference evidence="4" key="1">
    <citation type="submission" date="2016-12" db="EMBL/GenBank/DDBJ databases">
        <title>Complete Genome Sequence of Beggiatoa leptomitiformis D-401.</title>
        <authorList>
            <person name="Fomenkov A."/>
            <person name="Vincze T."/>
            <person name="Grabovich M."/>
            <person name="Anton B.P."/>
            <person name="Dubinina G."/>
            <person name="Orlova M."/>
            <person name="Belousova E."/>
            <person name="Roberts R.J."/>
        </authorList>
    </citation>
    <scope>NUCLEOTIDE SEQUENCE [LARGE SCALE GENOMIC DNA]</scope>
    <source>
        <strain evidence="4">D-401</strain>
    </source>
</reference>
<keyword evidence="2" id="KW-0535">Nitrogen fixation</keyword>
<keyword evidence="4" id="KW-1185">Reference proteome</keyword>
<gene>
    <name evidence="3" type="ORF">BLE401_17815</name>
</gene>
<proteinExistence type="inferred from homology"/>
<dbReference type="Pfam" id="PF04319">
    <property type="entry name" value="NifZ"/>
    <property type="match status" value="1"/>
</dbReference>
<dbReference type="OrthoDB" id="9181363at2"/>
<evidence type="ECO:0000313" key="3">
    <source>
        <dbReference type="EMBL" id="AUI70373.1"/>
    </source>
</evidence>
<protein>
    <submittedName>
        <fullName evidence="3">Nitrogen fixation protein NifZ</fullName>
    </submittedName>
</protein>
<dbReference type="Proteomes" id="UP000234271">
    <property type="component" value="Chromosome"/>
</dbReference>
<dbReference type="KEGG" id="blep:AL038_06490"/>
<dbReference type="RefSeq" id="WP_062150682.1">
    <property type="nucleotide sequence ID" value="NZ_CP012373.2"/>
</dbReference>
<dbReference type="AlphaFoldDB" id="A0A2N9YIR2"/>